<protein>
    <recommendedName>
        <fullName evidence="7">Cyanophycinase</fullName>
    </recommendedName>
</protein>
<dbReference type="Gene3D" id="3.40.50.880">
    <property type="match status" value="1"/>
</dbReference>
<evidence type="ECO:0000256" key="4">
    <source>
        <dbReference type="ARBA" id="ARBA00022825"/>
    </source>
</evidence>
<proteinExistence type="inferred from homology"/>
<dbReference type="SUPFAM" id="SSF52317">
    <property type="entry name" value="Class I glutamine amidotransferase-like"/>
    <property type="match status" value="1"/>
</dbReference>
<dbReference type="PANTHER" id="PTHR20842:SF0">
    <property type="entry name" value="ALPHA-ASPARTYL DIPEPTIDASE"/>
    <property type="match status" value="1"/>
</dbReference>
<dbReference type="InParanoid" id="A0A1Z5K4I4"/>
<keyword evidence="3" id="KW-0378">Hydrolase</keyword>
<comment type="similarity">
    <text evidence="1">Belongs to the peptidase S51 family.</text>
</comment>
<organism evidence="5 6">
    <name type="scientific">Fistulifera solaris</name>
    <name type="common">Oleaginous diatom</name>
    <dbReference type="NCBI Taxonomy" id="1519565"/>
    <lineage>
        <taxon>Eukaryota</taxon>
        <taxon>Sar</taxon>
        <taxon>Stramenopiles</taxon>
        <taxon>Ochrophyta</taxon>
        <taxon>Bacillariophyta</taxon>
        <taxon>Bacillariophyceae</taxon>
        <taxon>Bacillariophycidae</taxon>
        <taxon>Naviculales</taxon>
        <taxon>Naviculaceae</taxon>
        <taxon>Fistulifera</taxon>
    </lineage>
</organism>
<dbReference type="InterPro" id="IPR029062">
    <property type="entry name" value="Class_I_gatase-like"/>
</dbReference>
<reference evidence="5 6" key="1">
    <citation type="journal article" date="2015" name="Plant Cell">
        <title>Oil accumulation by the oleaginous diatom Fistulifera solaris as revealed by the genome and transcriptome.</title>
        <authorList>
            <person name="Tanaka T."/>
            <person name="Maeda Y."/>
            <person name="Veluchamy A."/>
            <person name="Tanaka M."/>
            <person name="Abida H."/>
            <person name="Marechal E."/>
            <person name="Bowler C."/>
            <person name="Muto M."/>
            <person name="Sunaga Y."/>
            <person name="Tanaka M."/>
            <person name="Yoshino T."/>
            <person name="Taniguchi T."/>
            <person name="Fukuda Y."/>
            <person name="Nemoto M."/>
            <person name="Matsumoto M."/>
            <person name="Wong P.S."/>
            <person name="Aburatani S."/>
            <person name="Fujibuchi W."/>
        </authorList>
    </citation>
    <scope>NUCLEOTIDE SEQUENCE [LARGE SCALE GENOMIC DNA]</scope>
    <source>
        <strain evidence="5 6">JPCC DA0580</strain>
    </source>
</reference>
<dbReference type="OrthoDB" id="61042at2759"/>
<evidence type="ECO:0000256" key="3">
    <source>
        <dbReference type="ARBA" id="ARBA00022801"/>
    </source>
</evidence>
<sequence>MIVSKNLKIVAAGRGRSISLPSIAEAVLSLISATTTSINFVYLGTATYDKEEAFLIQTEAYRKLRNCQVMKLDVSEAVDNIPSEQEIRDTILSAHAILVSGGNTLYAVNRWKELKIDQFIRQAVEENQSVLCGGSAGAICWFDYGHSDSMDPTTFLYVDPNLTEEQKSNWEYIRVEGLGYIPALCVPHHDTIQSNGVPRSEDSDAMQLKYPDQISIGIDENAALIVTDGRARVISADGNAGCVLKKVVTSQNGPAVIERIPFTHDHGSVRFDLLLEGRIR</sequence>
<keyword evidence="4" id="KW-0720">Serine protease</keyword>
<dbReference type="AlphaFoldDB" id="A0A1Z5K4I4"/>
<dbReference type="PANTHER" id="PTHR20842">
    <property type="entry name" value="PROTEASE S51 ALPHA-ASPARTYL DIPEPTIDASE"/>
    <property type="match status" value="1"/>
</dbReference>
<gene>
    <name evidence="5" type="ORF">FisN_1Lh189</name>
</gene>
<dbReference type="Pfam" id="PF03575">
    <property type="entry name" value="Peptidase_S51"/>
    <property type="match status" value="1"/>
</dbReference>
<dbReference type="GO" id="GO:0008236">
    <property type="term" value="F:serine-type peptidase activity"/>
    <property type="evidence" value="ECO:0007669"/>
    <property type="project" value="UniProtKB-KW"/>
</dbReference>
<dbReference type="Proteomes" id="UP000198406">
    <property type="component" value="Unassembled WGS sequence"/>
</dbReference>
<dbReference type="EMBL" id="BDSP01000153">
    <property type="protein sequence ID" value="GAX21135.1"/>
    <property type="molecule type" value="Genomic_DNA"/>
</dbReference>
<accession>A0A1Z5K4I4</accession>
<evidence type="ECO:0008006" key="7">
    <source>
        <dbReference type="Google" id="ProtNLM"/>
    </source>
</evidence>
<evidence type="ECO:0000313" key="5">
    <source>
        <dbReference type="EMBL" id="GAX21135.1"/>
    </source>
</evidence>
<keyword evidence="6" id="KW-1185">Reference proteome</keyword>
<dbReference type="GO" id="GO:0006508">
    <property type="term" value="P:proteolysis"/>
    <property type="evidence" value="ECO:0007669"/>
    <property type="project" value="UniProtKB-KW"/>
</dbReference>
<dbReference type="InterPro" id="IPR005320">
    <property type="entry name" value="Peptidase_S51"/>
</dbReference>
<name>A0A1Z5K4I4_FISSO</name>
<comment type="caution">
    <text evidence="5">The sequence shown here is derived from an EMBL/GenBank/DDBJ whole genome shotgun (WGS) entry which is preliminary data.</text>
</comment>
<evidence type="ECO:0000313" key="6">
    <source>
        <dbReference type="Proteomes" id="UP000198406"/>
    </source>
</evidence>
<keyword evidence="2" id="KW-0645">Protease</keyword>
<evidence type="ECO:0000256" key="2">
    <source>
        <dbReference type="ARBA" id="ARBA00022670"/>
    </source>
</evidence>
<evidence type="ECO:0000256" key="1">
    <source>
        <dbReference type="ARBA" id="ARBA00006534"/>
    </source>
</evidence>